<comment type="caution">
    <text evidence="2">The sequence shown here is derived from an EMBL/GenBank/DDBJ whole genome shotgun (WGS) entry which is preliminary data.</text>
</comment>
<proteinExistence type="predicted"/>
<evidence type="ECO:0000256" key="1">
    <source>
        <dbReference type="SAM" id="MobiDB-lite"/>
    </source>
</evidence>
<feature type="region of interest" description="Disordered" evidence="1">
    <location>
        <begin position="1"/>
        <end position="33"/>
    </location>
</feature>
<keyword evidence="3" id="KW-1185">Reference proteome</keyword>
<gene>
    <name evidence="2" type="ORF">CYMTET_52590</name>
</gene>
<dbReference type="Proteomes" id="UP001190700">
    <property type="component" value="Unassembled WGS sequence"/>
</dbReference>
<feature type="region of interest" description="Disordered" evidence="1">
    <location>
        <begin position="255"/>
        <end position="276"/>
    </location>
</feature>
<evidence type="ECO:0000313" key="3">
    <source>
        <dbReference type="Proteomes" id="UP001190700"/>
    </source>
</evidence>
<evidence type="ECO:0000313" key="2">
    <source>
        <dbReference type="EMBL" id="KAK3237326.1"/>
    </source>
</evidence>
<accession>A0AAE0BIQ8</accession>
<feature type="compositionally biased region" description="Basic and acidic residues" evidence="1">
    <location>
        <begin position="1"/>
        <end position="19"/>
    </location>
</feature>
<reference evidence="2 3" key="1">
    <citation type="journal article" date="2015" name="Genome Biol. Evol.">
        <title>Comparative Genomics of a Bacterivorous Green Alga Reveals Evolutionary Causalities and Consequences of Phago-Mixotrophic Mode of Nutrition.</title>
        <authorList>
            <person name="Burns J.A."/>
            <person name="Paasch A."/>
            <person name="Narechania A."/>
            <person name="Kim E."/>
        </authorList>
    </citation>
    <scope>NUCLEOTIDE SEQUENCE [LARGE SCALE GENOMIC DNA]</scope>
    <source>
        <strain evidence="2 3">PLY_AMNH</strain>
    </source>
</reference>
<protein>
    <submittedName>
        <fullName evidence="2">Uncharacterized protein</fullName>
    </submittedName>
</protein>
<dbReference type="AlphaFoldDB" id="A0AAE0BIQ8"/>
<sequence>MRSVTDFREGIKGNGEVKVRHPGGGPKSQWGEHTVDRYNSDISTQLPRTGVPSVARRQVGMQLEVHGEDGDAWYPGSIMRASGDPCRRVRCDDGKDEGINLWSETSRTLLPRGSEGAPEERDSALGAWRRAQLGEHPDTELSSPWLPAAEDAVLLHMGALLRRGTVAAGSMQRISTPSKTTKKTLGSKGQQGAVWWVWWLGALEQQDVAVVQAHITFVLRQEKAGQQVQTKRQLVIPPQAVSGLPEPLEVWAQHRGRGSPRAASGESLGDSSTHWLGSLGDTWPKQALGALCRTPPAGATPQGTALGRVQRRVHGQSERPLKGGASLSSGTMRVDQGSIAGSALANAIVLGKETYSDSAMLEMQEACSSASPGLIWTLHFDCKKTAKEEPAEAAVSPFIASAE</sequence>
<name>A0AAE0BIQ8_9CHLO</name>
<feature type="region of interest" description="Disordered" evidence="1">
    <location>
        <begin position="311"/>
        <end position="332"/>
    </location>
</feature>
<organism evidence="2 3">
    <name type="scientific">Cymbomonas tetramitiformis</name>
    <dbReference type="NCBI Taxonomy" id="36881"/>
    <lineage>
        <taxon>Eukaryota</taxon>
        <taxon>Viridiplantae</taxon>
        <taxon>Chlorophyta</taxon>
        <taxon>Pyramimonadophyceae</taxon>
        <taxon>Pyramimonadales</taxon>
        <taxon>Pyramimonadaceae</taxon>
        <taxon>Cymbomonas</taxon>
    </lineage>
</organism>
<dbReference type="EMBL" id="LGRX02034641">
    <property type="protein sequence ID" value="KAK3237326.1"/>
    <property type="molecule type" value="Genomic_DNA"/>
</dbReference>